<dbReference type="GO" id="GO:0051539">
    <property type="term" value="F:4 iron, 4 sulfur cluster binding"/>
    <property type="evidence" value="ECO:0007669"/>
    <property type="project" value="UniProtKB-KW"/>
</dbReference>
<keyword evidence="2" id="KW-0479">Metal-binding</keyword>
<dbReference type="EMBL" id="DSVI01000008">
    <property type="protein sequence ID" value="HGT47822.1"/>
    <property type="molecule type" value="Genomic_DNA"/>
</dbReference>
<dbReference type="InterPro" id="IPR050572">
    <property type="entry name" value="Fe-S_Ferredoxin"/>
</dbReference>
<dbReference type="Gene3D" id="3.30.70.20">
    <property type="match status" value="2"/>
</dbReference>
<dbReference type="GO" id="GO:0046872">
    <property type="term" value="F:metal ion binding"/>
    <property type="evidence" value="ECO:0007669"/>
    <property type="project" value="UniProtKB-KW"/>
</dbReference>
<dbReference type="PANTHER" id="PTHR43687:SF1">
    <property type="entry name" value="FERREDOXIN III"/>
    <property type="match status" value="1"/>
</dbReference>
<proteinExistence type="predicted"/>
<protein>
    <submittedName>
        <fullName evidence="6">4Fe-4S dicluster domain-containing protein</fullName>
    </submittedName>
</protein>
<dbReference type="Pfam" id="PF12838">
    <property type="entry name" value="Fer4_7"/>
    <property type="match status" value="1"/>
</dbReference>
<keyword evidence="3" id="KW-0408">Iron</keyword>
<dbReference type="InterPro" id="IPR017900">
    <property type="entry name" value="4Fe4S_Fe_S_CS"/>
</dbReference>
<feature type="domain" description="4Fe-4S ferredoxin-type" evidence="5">
    <location>
        <begin position="4"/>
        <end position="33"/>
    </location>
</feature>
<feature type="domain" description="4Fe-4S ferredoxin-type" evidence="5">
    <location>
        <begin position="40"/>
        <end position="69"/>
    </location>
</feature>
<name>A0A832DI50_9BACT</name>
<comment type="caution">
    <text evidence="6">The sequence shown here is derived from an EMBL/GenBank/DDBJ whole genome shotgun (WGS) entry which is preliminary data.</text>
</comment>
<dbReference type="PROSITE" id="PS51379">
    <property type="entry name" value="4FE4S_FER_2"/>
    <property type="match status" value="2"/>
</dbReference>
<evidence type="ECO:0000313" key="6">
    <source>
        <dbReference type="EMBL" id="HGT47822.1"/>
    </source>
</evidence>
<dbReference type="PROSITE" id="PS00198">
    <property type="entry name" value="4FE4S_FER_1"/>
    <property type="match status" value="2"/>
</dbReference>
<dbReference type="SUPFAM" id="SSF54862">
    <property type="entry name" value="4Fe-4S ferredoxins"/>
    <property type="match status" value="1"/>
</dbReference>
<gene>
    <name evidence="6" type="ORF">ENS56_07290</name>
</gene>
<reference evidence="6" key="1">
    <citation type="journal article" date="2020" name="mSystems">
        <title>Genome- and Community-Level Interaction Insights into Carbon Utilization and Element Cycling Functions of Hydrothermarchaeota in Hydrothermal Sediment.</title>
        <authorList>
            <person name="Zhou Z."/>
            <person name="Liu Y."/>
            <person name="Xu W."/>
            <person name="Pan J."/>
            <person name="Luo Z.H."/>
            <person name="Li M."/>
        </authorList>
    </citation>
    <scope>NUCLEOTIDE SEQUENCE [LARGE SCALE GENOMIC DNA]</scope>
    <source>
        <strain evidence="6">SpSt-500</strain>
    </source>
</reference>
<dbReference type="AlphaFoldDB" id="A0A832DI50"/>
<evidence type="ECO:0000256" key="1">
    <source>
        <dbReference type="ARBA" id="ARBA00022485"/>
    </source>
</evidence>
<dbReference type="PANTHER" id="PTHR43687">
    <property type="entry name" value="ADENYLYLSULFATE REDUCTASE, BETA SUBUNIT"/>
    <property type="match status" value="1"/>
</dbReference>
<sequence length="81" mass="8789">MIKGTVKIDAKICKGCELCIVACPQNALALSPNFNDKGYRYVELIYDACTGCVNCALVCPEAAITVYRQAKPSKKSQVKSE</sequence>
<evidence type="ECO:0000256" key="2">
    <source>
        <dbReference type="ARBA" id="ARBA00022723"/>
    </source>
</evidence>
<dbReference type="InterPro" id="IPR017896">
    <property type="entry name" value="4Fe4S_Fe-S-bd"/>
</dbReference>
<evidence type="ECO:0000256" key="3">
    <source>
        <dbReference type="ARBA" id="ARBA00023004"/>
    </source>
</evidence>
<keyword evidence="4" id="KW-0411">Iron-sulfur</keyword>
<organism evidence="6">
    <name type="scientific">Ignavibacterium album</name>
    <dbReference type="NCBI Taxonomy" id="591197"/>
    <lineage>
        <taxon>Bacteria</taxon>
        <taxon>Pseudomonadati</taxon>
        <taxon>Ignavibacteriota</taxon>
        <taxon>Ignavibacteria</taxon>
        <taxon>Ignavibacteriales</taxon>
        <taxon>Ignavibacteriaceae</taxon>
        <taxon>Ignavibacterium</taxon>
    </lineage>
</organism>
<evidence type="ECO:0000259" key="5">
    <source>
        <dbReference type="PROSITE" id="PS51379"/>
    </source>
</evidence>
<keyword evidence="1" id="KW-0004">4Fe-4S</keyword>
<accession>A0A832DI50</accession>
<evidence type="ECO:0000256" key="4">
    <source>
        <dbReference type="ARBA" id="ARBA00023014"/>
    </source>
</evidence>